<dbReference type="OrthoDB" id="9805307at2"/>
<sequence>MELLRLGAKGSETPVLKRGETYYDLTELVGDIDQKIWGKLDAIRQAADAGELKELAGAKDLRVGSPVAAAGSIICIGQNYAAHAAESGAEPPTEPVVFFKSPNTITGPYDEVGIPPQSLKTDWEVELALVISKPAAYLKSNEEAAACIGGYMVANDLSEREYQIELSGGQWSKGKCFPESMPLGPVLRTADDFDPRAVNLRSWVNGEARQDSNTSDMIFSVEDIVRELSWFMRLEPGDIISTGTPEGVAFSGRFPYLTAGDITDLEIEGLGAQKQTYYQVEVEGSRLESRGA</sequence>
<dbReference type="GO" id="GO:0044281">
    <property type="term" value="P:small molecule metabolic process"/>
    <property type="evidence" value="ECO:0007669"/>
    <property type="project" value="UniProtKB-ARBA"/>
</dbReference>
<dbReference type="PANTHER" id="PTHR42796:SF4">
    <property type="entry name" value="FUMARYLACETOACETATE HYDROLASE DOMAIN-CONTAINING PROTEIN 2A"/>
    <property type="match status" value="1"/>
</dbReference>
<dbReference type="InterPro" id="IPR036663">
    <property type="entry name" value="Fumarylacetoacetase_C_sf"/>
</dbReference>
<dbReference type="Pfam" id="PF01557">
    <property type="entry name" value="FAA_hydrolase"/>
    <property type="match status" value="1"/>
</dbReference>
<dbReference type="SUPFAM" id="SSF56529">
    <property type="entry name" value="FAH"/>
    <property type="match status" value="1"/>
</dbReference>
<keyword evidence="2" id="KW-0479">Metal-binding</keyword>
<dbReference type="InterPro" id="IPR051121">
    <property type="entry name" value="FAH"/>
</dbReference>
<dbReference type="Proteomes" id="UP000192359">
    <property type="component" value="Unassembled WGS sequence"/>
</dbReference>
<dbReference type="GO" id="GO:0046872">
    <property type="term" value="F:metal ion binding"/>
    <property type="evidence" value="ECO:0007669"/>
    <property type="project" value="UniProtKB-KW"/>
</dbReference>
<name>A0A1Y1RMM9_9MICC</name>
<dbReference type="GO" id="GO:0003824">
    <property type="term" value="F:catalytic activity"/>
    <property type="evidence" value="ECO:0007669"/>
    <property type="project" value="InterPro"/>
</dbReference>
<reference evidence="4 5" key="1">
    <citation type="submission" date="2016-05" db="EMBL/GenBank/DDBJ databases">
        <title>Draft genome sequence of a porcine commensal Rothia nasimurium.</title>
        <authorList>
            <person name="Gaiser R.A."/>
            <person name="Van Baarlen P."/>
            <person name="Wells J.M."/>
        </authorList>
    </citation>
    <scope>NUCLEOTIDE SEQUENCE [LARGE SCALE GENOMIC DNA]</scope>
    <source>
        <strain evidence="4 5">PT-32</strain>
    </source>
</reference>
<organism evidence="4 5">
    <name type="scientific">Rothia nasimurium</name>
    <dbReference type="NCBI Taxonomy" id="85336"/>
    <lineage>
        <taxon>Bacteria</taxon>
        <taxon>Bacillati</taxon>
        <taxon>Actinomycetota</taxon>
        <taxon>Actinomycetes</taxon>
        <taxon>Micrococcales</taxon>
        <taxon>Micrococcaceae</taxon>
        <taxon>Rothia</taxon>
    </lineage>
</organism>
<dbReference type="InterPro" id="IPR011234">
    <property type="entry name" value="Fumarylacetoacetase-like_C"/>
</dbReference>
<keyword evidence="5" id="KW-1185">Reference proteome</keyword>
<gene>
    <name evidence="4" type="ORF">A7979_06080</name>
</gene>
<proteinExistence type="inferred from homology"/>
<evidence type="ECO:0000256" key="1">
    <source>
        <dbReference type="ARBA" id="ARBA00010211"/>
    </source>
</evidence>
<dbReference type="EMBL" id="LXWF01000042">
    <property type="protein sequence ID" value="ORC15759.1"/>
    <property type="molecule type" value="Genomic_DNA"/>
</dbReference>
<comment type="caution">
    <text evidence="4">The sequence shown here is derived from an EMBL/GenBank/DDBJ whole genome shotgun (WGS) entry which is preliminary data.</text>
</comment>
<dbReference type="Gene3D" id="3.90.850.10">
    <property type="entry name" value="Fumarylacetoacetase-like, C-terminal domain"/>
    <property type="match status" value="1"/>
</dbReference>
<feature type="domain" description="Fumarylacetoacetase-like C-terminal" evidence="3">
    <location>
        <begin position="73"/>
        <end position="276"/>
    </location>
</feature>
<dbReference type="AlphaFoldDB" id="A0A1Y1RMM9"/>
<accession>A0A1Y1RMM9</accession>
<evidence type="ECO:0000256" key="2">
    <source>
        <dbReference type="ARBA" id="ARBA00022723"/>
    </source>
</evidence>
<dbReference type="RefSeq" id="WP_083092954.1">
    <property type="nucleotide sequence ID" value="NZ_LXWF01000042.1"/>
</dbReference>
<protein>
    <recommendedName>
        <fullName evidence="3">Fumarylacetoacetase-like C-terminal domain-containing protein</fullName>
    </recommendedName>
</protein>
<dbReference type="PANTHER" id="PTHR42796">
    <property type="entry name" value="FUMARYLACETOACETATE HYDROLASE DOMAIN-CONTAINING PROTEIN 2A-RELATED"/>
    <property type="match status" value="1"/>
</dbReference>
<evidence type="ECO:0000259" key="3">
    <source>
        <dbReference type="Pfam" id="PF01557"/>
    </source>
</evidence>
<comment type="similarity">
    <text evidence="1">Belongs to the FAH family.</text>
</comment>
<evidence type="ECO:0000313" key="4">
    <source>
        <dbReference type="EMBL" id="ORC15759.1"/>
    </source>
</evidence>
<evidence type="ECO:0000313" key="5">
    <source>
        <dbReference type="Proteomes" id="UP000192359"/>
    </source>
</evidence>